<keyword evidence="4" id="KW-0281">Fimbrium</keyword>
<dbReference type="GO" id="GO:0009289">
    <property type="term" value="C:pilus"/>
    <property type="evidence" value="ECO:0007669"/>
    <property type="project" value="UniProtKB-SubCell"/>
</dbReference>
<evidence type="ECO:0000256" key="4">
    <source>
        <dbReference type="ARBA" id="ARBA00023263"/>
    </source>
</evidence>
<dbReference type="AlphaFoldDB" id="A0A2A2MCK1"/>
<evidence type="ECO:0000256" key="3">
    <source>
        <dbReference type="ARBA" id="ARBA00022729"/>
    </source>
</evidence>
<dbReference type="OrthoDB" id="7030999at2"/>
<dbReference type="InterPro" id="IPR039458">
    <property type="entry name" value="FimA-like"/>
</dbReference>
<protein>
    <submittedName>
        <fullName evidence="6">Type 1 fimbrial protein</fullName>
    </submittedName>
</protein>
<dbReference type="GO" id="GO:0043709">
    <property type="term" value="P:cell adhesion involved in single-species biofilm formation"/>
    <property type="evidence" value="ECO:0007669"/>
    <property type="project" value="TreeGrafter"/>
</dbReference>
<dbReference type="PANTHER" id="PTHR33420:SF3">
    <property type="entry name" value="FIMBRIAL SUBUNIT ELFA"/>
    <property type="match status" value="1"/>
</dbReference>
<evidence type="ECO:0000313" key="6">
    <source>
        <dbReference type="EMBL" id="PAV96652.1"/>
    </source>
</evidence>
<keyword evidence="3 5" id="KW-0732">Signal</keyword>
<comment type="similarity">
    <text evidence="2">Belongs to the fimbrial protein family.</text>
</comment>
<evidence type="ECO:0000256" key="1">
    <source>
        <dbReference type="ARBA" id="ARBA00004561"/>
    </source>
</evidence>
<accession>A0A2A2MCK1</accession>
<dbReference type="PANTHER" id="PTHR33420">
    <property type="entry name" value="FIMBRIAL SUBUNIT ELFA-RELATED"/>
    <property type="match status" value="1"/>
</dbReference>
<evidence type="ECO:0000313" key="7">
    <source>
        <dbReference type="Proteomes" id="UP000218796"/>
    </source>
</evidence>
<evidence type="ECO:0000256" key="2">
    <source>
        <dbReference type="ARBA" id="ARBA00006671"/>
    </source>
</evidence>
<dbReference type="Gene3D" id="2.60.40.1090">
    <property type="entry name" value="Fimbrial-type adhesion domain"/>
    <property type="match status" value="1"/>
</dbReference>
<comment type="caution">
    <text evidence="6">The sequence shown here is derived from an EMBL/GenBank/DDBJ whole genome shotgun (WGS) entry which is preliminary data.</text>
</comment>
<feature type="signal peptide" evidence="5">
    <location>
        <begin position="1"/>
        <end position="25"/>
    </location>
</feature>
<dbReference type="RefSeq" id="WP_008814435.1">
    <property type="nucleotide sequence ID" value="NZ_CAUFSP010000012.1"/>
</dbReference>
<reference evidence="6 7" key="1">
    <citation type="submission" date="2017-08" db="EMBL/GenBank/DDBJ databases">
        <title>Draft Genome Sequence of Hafnia alvei CITHA-6 Isolated from Raw Bovine Milk.</title>
        <authorList>
            <person name="Culligan E.P."/>
            <person name="Mcsweeney A."/>
            <person name="O'Doherty C."/>
            <person name="Gleeson E."/>
            <person name="O'Riordan D."/>
            <person name="Sleator R.D."/>
        </authorList>
    </citation>
    <scope>NUCLEOTIDE SEQUENCE [LARGE SCALE GENOMIC DNA]</scope>
    <source>
        <strain evidence="6 7">CITHA-6</strain>
    </source>
</reference>
<name>A0A2A2MCK1_9GAMM</name>
<evidence type="ECO:0000256" key="5">
    <source>
        <dbReference type="SAM" id="SignalP"/>
    </source>
</evidence>
<dbReference type="Pfam" id="PF16970">
    <property type="entry name" value="FimA"/>
    <property type="match status" value="1"/>
</dbReference>
<feature type="chain" id="PRO_5013172301" evidence="5">
    <location>
        <begin position="26"/>
        <end position="187"/>
    </location>
</feature>
<dbReference type="EMBL" id="NQMS01000003">
    <property type="protein sequence ID" value="PAV96652.1"/>
    <property type="molecule type" value="Genomic_DNA"/>
</dbReference>
<proteinExistence type="inferred from homology"/>
<dbReference type="Proteomes" id="UP000218796">
    <property type="component" value="Unassembled WGS sequence"/>
</dbReference>
<comment type="subcellular location">
    <subcellularLocation>
        <location evidence="1">Fimbrium</location>
    </subcellularLocation>
</comment>
<dbReference type="SUPFAM" id="SSF49401">
    <property type="entry name" value="Bacterial adhesins"/>
    <property type="match status" value="1"/>
</dbReference>
<gene>
    <name evidence="6" type="ORF">CJD50_09330</name>
</gene>
<dbReference type="InterPro" id="IPR050263">
    <property type="entry name" value="Bact_Fimbrial_Adh_Pro"/>
</dbReference>
<dbReference type="InterPro" id="IPR008966">
    <property type="entry name" value="Adhesion_dom_sf"/>
</dbReference>
<organism evidence="6 7">
    <name type="scientific">Hafnia paralvei</name>
    <dbReference type="NCBI Taxonomy" id="546367"/>
    <lineage>
        <taxon>Bacteria</taxon>
        <taxon>Pseudomonadati</taxon>
        <taxon>Pseudomonadota</taxon>
        <taxon>Gammaproteobacteria</taxon>
        <taxon>Enterobacterales</taxon>
        <taxon>Hafniaceae</taxon>
        <taxon>Hafnia</taxon>
    </lineage>
</organism>
<dbReference type="InterPro" id="IPR036937">
    <property type="entry name" value="Adhesion_dom_fimbrial_sf"/>
</dbReference>
<keyword evidence="7" id="KW-1185">Reference proteome</keyword>
<sequence length="187" mass="19217">MKLNKFAVVISGVAFSLGMASMASATSTGTITFTGEVTDTTCEVSVNGDGADATVTLPTVPATELKTTGLTTGRTNFDLQLSNCSVGADGANTVSAYFQTGATVDTTSGRLKQTDTSGAQNVSLQLRDGTNSNVIFVGSSTQQSTNYYANIASATSVTLPYSVEYYAEDAATAGAVSSSVVYNLQYK</sequence>